<dbReference type="Proteomes" id="UP000005466">
    <property type="component" value="Unassembled WGS sequence"/>
</dbReference>
<protein>
    <submittedName>
        <fullName evidence="1">Uncharacterized protein</fullName>
    </submittedName>
</protein>
<gene>
    <name evidence="1" type="ORF">Pgy4_03717</name>
</gene>
<dbReference type="BioCyc" id="PSYR875330:G11XH-676-MONOMER"/>
<reference evidence="1 2" key="1">
    <citation type="journal article" date="2011" name="PLoS Pathog.">
        <title>Dynamic evolution of pathogenicity revealed by sequencing and comparative genomics of 19 Pseudomonas syringae isolates.</title>
        <authorList>
            <person name="Baltrus D.A."/>
            <person name="Nishimura M.T."/>
            <person name="Romanchuk A."/>
            <person name="Chang J.H."/>
            <person name="Mukhtar M.S."/>
            <person name="Cherkis K."/>
            <person name="Roach J."/>
            <person name="Grant S.R."/>
            <person name="Jones C.D."/>
            <person name="Dangl J.L."/>
        </authorList>
    </citation>
    <scope>NUCLEOTIDE SEQUENCE [LARGE SCALE GENOMIC DNA]</scope>
    <source>
        <strain evidence="2">race 4</strain>
    </source>
</reference>
<evidence type="ECO:0000313" key="1">
    <source>
        <dbReference type="EMBL" id="EGH07181.1"/>
    </source>
</evidence>
<evidence type="ECO:0000313" key="2">
    <source>
        <dbReference type="Proteomes" id="UP000005466"/>
    </source>
</evidence>
<comment type="caution">
    <text evidence="1">The sequence shown here is derived from an EMBL/GenBank/DDBJ whole genome shotgun (WGS) entry which is preliminary data.</text>
</comment>
<accession>F3BZZ9</accession>
<proteinExistence type="predicted"/>
<dbReference type="EMBL" id="ADWY01000150">
    <property type="protein sequence ID" value="EGH07181.1"/>
    <property type="molecule type" value="Genomic_DNA"/>
</dbReference>
<sequence length="36" mass="4245">MQKETEIKLRVSRETLAALREHPLLKKRNKSGWEAP</sequence>
<dbReference type="HOGENOM" id="CLU_3357900_0_0_6"/>
<dbReference type="PATRIC" id="fig|875330.6.peg.662"/>
<name>F3BZZ9_PSESG</name>
<dbReference type="AlphaFoldDB" id="F3BZZ9"/>
<organism evidence="1 2">
    <name type="scientific">Pseudomonas savastanoi pv. glycinea str. race 4</name>
    <dbReference type="NCBI Taxonomy" id="875330"/>
    <lineage>
        <taxon>Bacteria</taxon>
        <taxon>Pseudomonadati</taxon>
        <taxon>Pseudomonadota</taxon>
        <taxon>Gammaproteobacteria</taxon>
        <taxon>Pseudomonadales</taxon>
        <taxon>Pseudomonadaceae</taxon>
        <taxon>Pseudomonas</taxon>
    </lineage>
</organism>